<protein>
    <submittedName>
        <fullName evidence="12">Disease resistance protein RPM1-like</fullName>
    </submittedName>
</protein>
<evidence type="ECO:0000259" key="8">
    <source>
        <dbReference type="Pfam" id="PF18052"/>
    </source>
</evidence>
<dbReference type="GO" id="GO:0051607">
    <property type="term" value="P:defense response to virus"/>
    <property type="evidence" value="ECO:0007669"/>
    <property type="project" value="UniProtKB-ARBA"/>
</dbReference>
<name>A0A6P6WSW7_COFAR</name>
<feature type="domain" description="Disease resistance N-terminal" evidence="8">
    <location>
        <begin position="5"/>
        <end position="93"/>
    </location>
</feature>
<evidence type="ECO:0000313" key="12">
    <source>
        <dbReference type="RefSeq" id="XP_027118529.1"/>
    </source>
</evidence>
<keyword evidence="5" id="KW-0611">Plant defense</keyword>
<dbReference type="Gene3D" id="1.20.5.4130">
    <property type="match status" value="1"/>
</dbReference>
<dbReference type="Pfam" id="PF23559">
    <property type="entry name" value="WHD_DRP"/>
    <property type="match status" value="1"/>
</dbReference>
<reference evidence="11" key="1">
    <citation type="journal article" date="2025" name="Foods">
        <title>Unveiling the Microbial Signatures of Arabica Coffee Cherries: Insights into Ripeness Specific Diversity, Functional Traits, and Implications for Quality and Safety.</title>
        <authorList>
            <consortium name="RefSeq"/>
            <person name="Tenea G.N."/>
            <person name="Cifuentes V."/>
            <person name="Reyes P."/>
            <person name="Cevallos-Vallejos M."/>
        </authorList>
    </citation>
    <scope>NUCLEOTIDE SEQUENCE [LARGE SCALE GENOMIC DNA]</scope>
</reference>
<evidence type="ECO:0000259" key="7">
    <source>
        <dbReference type="Pfam" id="PF00931"/>
    </source>
</evidence>
<organism evidence="11 12">
    <name type="scientific">Coffea arabica</name>
    <name type="common">Arabian coffee</name>
    <dbReference type="NCBI Taxonomy" id="13443"/>
    <lineage>
        <taxon>Eukaryota</taxon>
        <taxon>Viridiplantae</taxon>
        <taxon>Streptophyta</taxon>
        <taxon>Embryophyta</taxon>
        <taxon>Tracheophyta</taxon>
        <taxon>Spermatophyta</taxon>
        <taxon>Magnoliopsida</taxon>
        <taxon>eudicotyledons</taxon>
        <taxon>Gunneridae</taxon>
        <taxon>Pentapetalae</taxon>
        <taxon>asterids</taxon>
        <taxon>lamiids</taxon>
        <taxon>Gentianales</taxon>
        <taxon>Rubiaceae</taxon>
        <taxon>Ixoroideae</taxon>
        <taxon>Gardenieae complex</taxon>
        <taxon>Bertiereae - Coffeeae clade</taxon>
        <taxon>Coffeeae</taxon>
        <taxon>Coffea</taxon>
    </lineage>
</organism>
<dbReference type="Pfam" id="PF00931">
    <property type="entry name" value="NB-ARC"/>
    <property type="match status" value="1"/>
</dbReference>
<evidence type="ECO:0000256" key="4">
    <source>
        <dbReference type="ARBA" id="ARBA00022741"/>
    </source>
</evidence>
<gene>
    <name evidence="12" type="primary">LOC113735735</name>
</gene>
<dbReference type="InterPro" id="IPR036388">
    <property type="entry name" value="WH-like_DNA-bd_sf"/>
</dbReference>
<dbReference type="InterPro" id="IPR038005">
    <property type="entry name" value="RX-like_CC"/>
</dbReference>
<evidence type="ECO:0000256" key="2">
    <source>
        <dbReference type="ARBA" id="ARBA00022614"/>
    </source>
</evidence>
<keyword evidence="6" id="KW-0067">ATP-binding</keyword>
<dbReference type="PANTHER" id="PTHR23155">
    <property type="entry name" value="DISEASE RESISTANCE PROTEIN RP"/>
    <property type="match status" value="1"/>
</dbReference>
<evidence type="ECO:0000313" key="11">
    <source>
        <dbReference type="Proteomes" id="UP001652660"/>
    </source>
</evidence>
<dbReference type="InterPro" id="IPR044974">
    <property type="entry name" value="Disease_R_plants"/>
</dbReference>
<dbReference type="Gene3D" id="3.40.50.300">
    <property type="entry name" value="P-loop containing nucleotide triphosphate hydrolases"/>
    <property type="match status" value="1"/>
</dbReference>
<dbReference type="InterPro" id="IPR027417">
    <property type="entry name" value="P-loop_NTPase"/>
</dbReference>
<dbReference type="Proteomes" id="UP001652660">
    <property type="component" value="Chromosome 3c"/>
</dbReference>
<evidence type="ECO:0000256" key="3">
    <source>
        <dbReference type="ARBA" id="ARBA00022737"/>
    </source>
</evidence>
<dbReference type="PANTHER" id="PTHR23155:SF1205">
    <property type="entry name" value="DISEASE RESISTANCE PROTEIN RPM1"/>
    <property type="match status" value="1"/>
</dbReference>
<dbReference type="InterPro" id="IPR058922">
    <property type="entry name" value="WHD_DRP"/>
</dbReference>
<dbReference type="InterPro" id="IPR002182">
    <property type="entry name" value="NB-ARC"/>
</dbReference>
<dbReference type="InterPro" id="IPR042197">
    <property type="entry name" value="Apaf_helical"/>
</dbReference>
<keyword evidence="3" id="KW-0677">Repeat</keyword>
<dbReference type="GO" id="GO:0005524">
    <property type="term" value="F:ATP binding"/>
    <property type="evidence" value="ECO:0007669"/>
    <property type="project" value="UniProtKB-KW"/>
</dbReference>
<proteinExistence type="inferred from homology"/>
<dbReference type="InterPro" id="IPR041118">
    <property type="entry name" value="Rx_N"/>
</dbReference>
<sequence length="926" mass="105770">MAESVVGFLINQLATLLSQEATLLGELQPDVQFIKDELGSMKAFLRKAEAKEDNDSQLQEWVKQVREVAYDTEDVLDDFAFRFARGQTDGFCGYVGKIYSSIKNLKVRHHISLQIKDIKARVEQISARHQRYQSLNGTQERGSSSSHMANADFHIRDQALLIEEAQLVGINKPKEELTAKILDDHSHLKIVSVVGMGGLGKTTLVKKVYDDSAVKKQFQSHAWITVSQKFQFNVIIKNLIQQLYDEIRQPVPSQVESMDGIRLSEFVKDFLKERRYILVLDDVWSLDAWEAIKYILPDYNVASRVVLTTRIADVASASCLASHDFVHKMKPLSDEQSWTLFCNRTFQSNGCPPSLEEVSRKILKKCEGLPLAIVAIGGVLALKDKERLDEWEMILHGFGSEVDGSGKLDRIKRILLLSYNDLPHHLKGCLLYLSIYPEDFPIPVYNILEKWITLGFVEEKEGMATTDIAMRYLKELINRSLIQIKGTWDDGQLKACGLHDFLHEIIISKSKEQSFTTTATGYYTRWPVKVRHLAIHNFTNKPQDFSSLKCLRSVQIFRYEDPLTTSFLSKFLCGGPKFLKVLGLEGAELDNIPKEVFKLFHLKYLNLHGTRVKIIPKSIGQLQNLQVLALGETNIIELPVEILKLRKLRVLLVGRTGDYSNNFTIWGFKSPDGIGKLISLENLQSIEADSDKIVREIGKLIQLRRLAITKLRREDGKELLSSLLRLTNLQELSIHSIKEEETLDLQHFFPPRLGFLRALHLIGHLERVPQWVISLQSLGELRLQYSGLKEDENVIGSLGQLPNLVCLLLHRAYEGETLCFKIGGFRKLRRLELQQLRGLKWVRVEEESMPSLQVFIFAGCKHMEGLPLGLQNLTGLEDLGLYDMSNELIHKVQNLNKQSEDYQTISHIPRVCIGHWIDGRWEREFL</sequence>
<dbReference type="AlphaFoldDB" id="A0A6P6WSW7"/>
<dbReference type="InterPro" id="IPR032675">
    <property type="entry name" value="LRR_dom_sf"/>
</dbReference>
<dbReference type="GeneID" id="113735735"/>
<reference evidence="12" key="2">
    <citation type="submission" date="2025-08" db="UniProtKB">
        <authorList>
            <consortium name="RefSeq"/>
        </authorList>
    </citation>
    <scope>IDENTIFICATION</scope>
    <source>
        <tissue evidence="12">Leaves</tissue>
    </source>
</reference>
<feature type="domain" description="Disease resistance R13L4/SHOC-2-like LRR" evidence="10">
    <location>
        <begin position="551"/>
        <end position="881"/>
    </location>
</feature>
<dbReference type="FunFam" id="3.40.50.300:FF:001091">
    <property type="entry name" value="Probable disease resistance protein At1g61300"/>
    <property type="match status" value="1"/>
</dbReference>
<keyword evidence="11" id="KW-1185">Reference proteome</keyword>
<evidence type="ECO:0000256" key="1">
    <source>
        <dbReference type="ARBA" id="ARBA00008894"/>
    </source>
</evidence>
<dbReference type="Pfam" id="PF18052">
    <property type="entry name" value="Rx_N"/>
    <property type="match status" value="1"/>
</dbReference>
<evidence type="ECO:0000256" key="6">
    <source>
        <dbReference type="ARBA" id="ARBA00022840"/>
    </source>
</evidence>
<dbReference type="GO" id="GO:0043531">
    <property type="term" value="F:ADP binding"/>
    <property type="evidence" value="ECO:0007669"/>
    <property type="project" value="InterPro"/>
</dbReference>
<dbReference type="SUPFAM" id="SSF52058">
    <property type="entry name" value="L domain-like"/>
    <property type="match status" value="1"/>
</dbReference>
<evidence type="ECO:0000256" key="5">
    <source>
        <dbReference type="ARBA" id="ARBA00022821"/>
    </source>
</evidence>
<dbReference type="Gene3D" id="1.10.10.10">
    <property type="entry name" value="Winged helix-like DNA-binding domain superfamily/Winged helix DNA-binding domain"/>
    <property type="match status" value="1"/>
</dbReference>
<dbReference type="InterPro" id="IPR055414">
    <property type="entry name" value="LRR_R13L4/SHOC2-like"/>
</dbReference>
<dbReference type="CDD" id="cd14798">
    <property type="entry name" value="RX-CC_like"/>
    <property type="match status" value="1"/>
</dbReference>
<evidence type="ECO:0000259" key="10">
    <source>
        <dbReference type="Pfam" id="PF23598"/>
    </source>
</evidence>
<keyword evidence="2" id="KW-0433">Leucine-rich repeat</keyword>
<dbReference type="PRINTS" id="PR00364">
    <property type="entry name" value="DISEASERSIST"/>
</dbReference>
<dbReference type="GO" id="GO:0098542">
    <property type="term" value="P:defense response to other organism"/>
    <property type="evidence" value="ECO:0007669"/>
    <property type="project" value="TreeGrafter"/>
</dbReference>
<dbReference type="OrthoDB" id="690341at2759"/>
<dbReference type="SUPFAM" id="SSF52540">
    <property type="entry name" value="P-loop containing nucleoside triphosphate hydrolases"/>
    <property type="match status" value="1"/>
</dbReference>
<accession>A0A6P6WSW7</accession>
<evidence type="ECO:0000259" key="9">
    <source>
        <dbReference type="Pfam" id="PF23559"/>
    </source>
</evidence>
<dbReference type="FunFam" id="1.10.10.10:FF:000322">
    <property type="entry name" value="Probable disease resistance protein At1g63360"/>
    <property type="match status" value="1"/>
</dbReference>
<feature type="domain" description="Disease resistance protein winged helix" evidence="9">
    <location>
        <begin position="435"/>
        <end position="506"/>
    </location>
</feature>
<keyword evidence="4" id="KW-0547">Nucleotide-binding</keyword>
<feature type="domain" description="NB-ARC" evidence="7">
    <location>
        <begin position="173"/>
        <end position="349"/>
    </location>
</feature>
<dbReference type="Pfam" id="PF23598">
    <property type="entry name" value="LRR_14"/>
    <property type="match status" value="1"/>
</dbReference>
<comment type="similarity">
    <text evidence="1">Belongs to the disease resistance NB-LRR family.</text>
</comment>
<dbReference type="RefSeq" id="XP_027118529.1">
    <property type="nucleotide sequence ID" value="XM_027262728.2"/>
</dbReference>
<dbReference type="Gene3D" id="1.10.8.430">
    <property type="entry name" value="Helical domain of apoptotic protease-activating factors"/>
    <property type="match status" value="1"/>
</dbReference>
<dbReference type="Gene3D" id="3.80.10.10">
    <property type="entry name" value="Ribonuclease Inhibitor"/>
    <property type="match status" value="1"/>
</dbReference>